<dbReference type="InterPro" id="IPR001672">
    <property type="entry name" value="G6P_Isomerase"/>
</dbReference>
<dbReference type="InterPro" id="IPR035482">
    <property type="entry name" value="SIS_PGI_2"/>
</dbReference>
<dbReference type="KEGG" id="cbot:ATE48_13440"/>
<dbReference type="PANTHER" id="PTHR11469">
    <property type="entry name" value="GLUCOSE-6-PHOSPHATE ISOMERASE"/>
    <property type="match status" value="1"/>
</dbReference>
<evidence type="ECO:0000256" key="7">
    <source>
        <dbReference type="HAMAP-Rule" id="MF_00473"/>
    </source>
</evidence>
<dbReference type="NCBIfam" id="NF001211">
    <property type="entry name" value="PRK00179.1"/>
    <property type="match status" value="1"/>
</dbReference>
<dbReference type="GO" id="GO:0097367">
    <property type="term" value="F:carbohydrate derivative binding"/>
    <property type="evidence" value="ECO:0007669"/>
    <property type="project" value="InterPro"/>
</dbReference>
<dbReference type="PROSITE" id="PS00765">
    <property type="entry name" value="P_GLUCOSE_ISOMERASE_1"/>
    <property type="match status" value="1"/>
</dbReference>
<dbReference type="RefSeq" id="WP_228126622.1">
    <property type="nucleotide sequence ID" value="NZ_CP013244.1"/>
</dbReference>
<reference evidence="9 10" key="1">
    <citation type="submission" date="2015-11" db="EMBL/GenBank/DDBJ databases">
        <title>Whole-Genome Sequence of Candidatus Oderbacter manganicum from the National Park Lower Oder Valley, Germany.</title>
        <authorList>
            <person name="Braun B."/>
            <person name="Liere K."/>
            <person name="Szewzyk U."/>
        </authorList>
    </citation>
    <scope>NUCLEOTIDE SEQUENCE [LARGE SCALE GENOMIC DNA]</scope>
    <source>
        <strain evidence="9 10">OTSz_A_272</strain>
    </source>
</reference>
<comment type="function">
    <text evidence="7">Catalyzes the reversible isomerization of glucose-6-phosphate to fructose-6-phosphate.</text>
</comment>
<dbReference type="GO" id="GO:0048029">
    <property type="term" value="F:monosaccharide binding"/>
    <property type="evidence" value="ECO:0007669"/>
    <property type="project" value="TreeGrafter"/>
</dbReference>
<keyword evidence="7" id="KW-0963">Cytoplasm</keyword>
<comment type="pathway">
    <text evidence="7">Carbohydrate biosynthesis; gluconeogenesis.</text>
</comment>
<organism evidence="9 10">
    <name type="scientific">Candidatus Viadribacter manganicus</name>
    <dbReference type="NCBI Taxonomy" id="1759059"/>
    <lineage>
        <taxon>Bacteria</taxon>
        <taxon>Pseudomonadati</taxon>
        <taxon>Pseudomonadota</taxon>
        <taxon>Alphaproteobacteria</taxon>
        <taxon>Hyphomonadales</taxon>
        <taxon>Hyphomonadaceae</taxon>
        <taxon>Candidatus Viadribacter</taxon>
    </lineage>
</organism>
<dbReference type="InParanoid" id="A0A1B1AJU4"/>
<name>A0A1B1AJU4_9PROT</name>
<dbReference type="STRING" id="1759059.ATE48_13440"/>
<dbReference type="AlphaFoldDB" id="A0A1B1AJU4"/>
<dbReference type="UniPathway" id="UPA00138"/>
<evidence type="ECO:0000256" key="1">
    <source>
        <dbReference type="ARBA" id="ARBA00004926"/>
    </source>
</evidence>
<dbReference type="GO" id="GO:0004347">
    <property type="term" value="F:glucose-6-phosphate isomerase activity"/>
    <property type="evidence" value="ECO:0007669"/>
    <property type="project" value="UniProtKB-UniRule"/>
</dbReference>
<gene>
    <name evidence="7" type="primary">pgi</name>
    <name evidence="9" type="ORF">ATE48_13440</name>
</gene>
<dbReference type="HAMAP" id="MF_00473">
    <property type="entry name" value="G6P_isomerase"/>
    <property type="match status" value="1"/>
</dbReference>
<dbReference type="EMBL" id="CP013244">
    <property type="protein sequence ID" value="ANP46846.1"/>
    <property type="molecule type" value="Genomic_DNA"/>
</dbReference>
<dbReference type="SUPFAM" id="SSF53697">
    <property type="entry name" value="SIS domain"/>
    <property type="match status" value="1"/>
</dbReference>
<comment type="pathway">
    <text evidence="1 7 8">Carbohydrate degradation; glycolysis; D-glyceraldehyde 3-phosphate and glycerone phosphate from D-glucose: step 2/4.</text>
</comment>
<comment type="subcellular location">
    <subcellularLocation>
        <location evidence="7">Cytoplasm</location>
    </subcellularLocation>
</comment>
<accession>A0A1B1AJU4</accession>
<dbReference type="CDD" id="cd05015">
    <property type="entry name" value="SIS_PGI_1"/>
    <property type="match status" value="1"/>
</dbReference>
<dbReference type="GO" id="GO:0051156">
    <property type="term" value="P:glucose 6-phosphate metabolic process"/>
    <property type="evidence" value="ECO:0007669"/>
    <property type="project" value="TreeGrafter"/>
</dbReference>
<dbReference type="EC" id="5.3.1.9" evidence="7"/>
<dbReference type="Gene3D" id="3.40.50.10490">
    <property type="entry name" value="Glucose-6-phosphate isomerase like protein, domain 1"/>
    <property type="match status" value="2"/>
</dbReference>
<dbReference type="PRINTS" id="PR00662">
    <property type="entry name" value="G6PISOMERASE"/>
</dbReference>
<dbReference type="GO" id="GO:0006094">
    <property type="term" value="P:gluconeogenesis"/>
    <property type="evidence" value="ECO:0007669"/>
    <property type="project" value="UniProtKB-UniRule"/>
</dbReference>
<sequence length="517" mass="55617">MTATDIAMKHAWTQVAAEAARLHNTHLSQLFATDPVRVQSLTFDAPHLKADFSKQRLDKAALATIATLASAAQFDEWRAKLFAGDIVNTTEGRAAKHWLVRAKSPPAEVQNVRDRMAAFAQRIRPEINAIVHLGIGGSDLGPRLVIDALKPLRIQGIEVRFAANVDGADVADAIEGLDPKRTLLIVVSKTFTTQETLANAEFVRAWGPAYLAGATAAPEKAVAWGVPAENVFEFWDWVGGRYSLWSSVSLVCAVALQEGAFDRLLNGAAEMDNHFRDAPFAKNLPAISAAIQMWNREALGHRTYAAIPYAERLRLLPGWLQQLEMESNGKGVTRNGVALERAASAVTWGAAGTNAQHSFFQQLHQGVDEVPVEFIVNAGPQEGPPSHRAKVFANALAQARALMVGKSAAQAKAEMIAKGASQAEAAQLAPHRGFTGNRASTMMALDALSPEALGALLAFYEHRTFAQAVLAGINPFDQWGVELGKEMANALLAALEGGNPPADIDPSTAAWLRQLRT</sequence>
<evidence type="ECO:0000256" key="6">
    <source>
        <dbReference type="ARBA" id="ARBA00029321"/>
    </source>
</evidence>
<dbReference type="GO" id="GO:0006096">
    <property type="term" value="P:glycolytic process"/>
    <property type="evidence" value="ECO:0007669"/>
    <property type="project" value="UniProtKB-UniRule"/>
</dbReference>
<evidence type="ECO:0000256" key="3">
    <source>
        <dbReference type="ARBA" id="ARBA00022432"/>
    </source>
</evidence>
<comment type="similarity">
    <text evidence="2 7 8">Belongs to the GPI family.</text>
</comment>
<dbReference type="Pfam" id="PF00342">
    <property type="entry name" value="PGI"/>
    <property type="match status" value="1"/>
</dbReference>
<evidence type="ECO:0000256" key="2">
    <source>
        <dbReference type="ARBA" id="ARBA00006604"/>
    </source>
</evidence>
<keyword evidence="5 7" id="KW-0413">Isomerase</keyword>
<dbReference type="Proteomes" id="UP000092498">
    <property type="component" value="Chromosome"/>
</dbReference>
<comment type="catalytic activity">
    <reaction evidence="6 7 8">
        <text>alpha-D-glucose 6-phosphate = beta-D-fructose 6-phosphate</text>
        <dbReference type="Rhea" id="RHEA:11816"/>
        <dbReference type="ChEBI" id="CHEBI:57634"/>
        <dbReference type="ChEBI" id="CHEBI:58225"/>
        <dbReference type="EC" id="5.3.1.9"/>
    </reaction>
</comment>
<feature type="active site" description="Proton donor" evidence="7">
    <location>
        <position position="326"/>
    </location>
</feature>
<keyword evidence="4 7" id="KW-0324">Glycolysis</keyword>
<dbReference type="GO" id="GO:0005829">
    <property type="term" value="C:cytosol"/>
    <property type="evidence" value="ECO:0007669"/>
    <property type="project" value="TreeGrafter"/>
</dbReference>
<evidence type="ECO:0000256" key="5">
    <source>
        <dbReference type="ARBA" id="ARBA00023235"/>
    </source>
</evidence>
<dbReference type="InterPro" id="IPR018189">
    <property type="entry name" value="Phosphoglucose_isomerase_CS"/>
</dbReference>
<dbReference type="InterPro" id="IPR023096">
    <property type="entry name" value="G6P_Isomerase_C"/>
</dbReference>
<feature type="active site" evidence="7">
    <location>
        <position position="357"/>
    </location>
</feature>
<protein>
    <recommendedName>
        <fullName evidence="7">Glucose-6-phosphate isomerase</fullName>
        <shortName evidence="7">GPI</shortName>
        <ecNumber evidence="7">5.3.1.9</ecNumber>
    </recommendedName>
    <alternativeName>
        <fullName evidence="7">Phosphoglucose isomerase</fullName>
        <shortName evidence="7">PGI</shortName>
    </alternativeName>
    <alternativeName>
        <fullName evidence="7">Phosphohexose isomerase</fullName>
        <shortName evidence="7">PHI</shortName>
    </alternativeName>
</protein>
<dbReference type="CDD" id="cd05016">
    <property type="entry name" value="SIS_PGI_2"/>
    <property type="match status" value="1"/>
</dbReference>
<evidence type="ECO:0000313" key="10">
    <source>
        <dbReference type="Proteomes" id="UP000092498"/>
    </source>
</evidence>
<evidence type="ECO:0000256" key="4">
    <source>
        <dbReference type="ARBA" id="ARBA00023152"/>
    </source>
</evidence>
<evidence type="ECO:0000313" key="9">
    <source>
        <dbReference type="EMBL" id="ANP46846.1"/>
    </source>
</evidence>
<dbReference type="FunCoup" id="A0A1B1AJU4">
    <property type="interactions" value="518"/>
</dbReference>
<keyword evidence="10" id="KW-1185">Reference proteome</keyword>
<keyword evidence="3 7" id="KW-0312">Gluconeogenesis</keyword>
<dbReference type="Gene3D" id="1.10.1390.10">
    <property type="match status" value="1"/>
</dbReference>
<dbReference type="InterPro" id="IPR035476">
    <property type="entry name" value="SIS_PGI_1"/>
</dbReference>
<dbReference type="UniPathway" id="UPA00109">
    <property type="reaction ID" value="UER00181"/>
</dbReference>
<feature type="active site" evidence="7">
    <location>
        <position position="485"/>
    </location>
</feature>
<dbReference type="PANTHER" id="PTHR11469:SF1">
    <property type="entry name" value="GLUCOSE-6-PHOSPHATE ISOMERASE"/>
    <property type="match status" value="1"/>
</dbReference>
<dbReference type="InterPro" id="IPR046348">
    <property type="entry name" value="SIS_dom_sf"/>
</dbReference>
<evidence type="ECO:0000256" key="8">
    <source>
        <dbReference type="RuleBase" id="RU000612"/>
    </source>
</evidence>
<proteinExistence type="inferred from homology"/>
<dbReference type="PROSITE" id="PS51463">
    <property type="entry name" value="P_GLUCOSE_ISOMERASE_3"/>
    <property type="match status" value="1"/>
</dbReference>